<dbReference type="EMBL" id="CP099464">
    <property type="protein sequence ID" value="UUO13774.1"/>
    <property type="molecule type" value="Genomic_DNA"/>
</dbReference>
<proteinExistence type="predicted"/>
<organism evidence="2 3">
    <name type="scientific">Dolichospermum heterosporum TAC447</name>
    <dbReference type="NCBI Taxonomy" id="747523"/>
    <lineage>
        <taxon>Bacteria</taxon>
        <taxon>Bacillati</taxon>
        <taxon>Cyanobacteriota</taxon>
        <taxon>Cyanophyceae</taxon>
        <taxon>Nostocales</taxon>
        <taxon>Aphanizomenonaceae</taxon>
        <taxon>Dolichospermum</taxon>
        <taxon>Dolichospermum heterosporum</taxon>
    </lineage>
</organism>
<dbReference type="Pfam" id="PF14261">
    <property type="entry name" value="DUF4351"/>
    <property type="match status" value="1"/>
</dbReference>
<dbReference type="Pfam" id="PF11103">
    <property type="entry name" value="DUF2887"/>
    <property type="match status" value="1"/>
</dbReference>
<accession>A0ABY5LRX5</accession>
<keyword evidence="3" id="KW-1185">Reference proteome</keyword>
<gene>
    <name evidence="2" type="ORF">NG743_17105</name>
</gene>
<evidence type="ECO:0000313" key="2">
    <source>
        <dbReference type="EMBL" id="UUO13774.1"/>
    </source>
</evidence>
<evidence type="ECO:0000259" key="1">
    <source>
        <dbReference type="Pfam" id="PF14261"/>
    </source>
</evidence>
<feature type="domain" description="DUF4351" evidence="1">
    <location>
        <begin position="242"/>
        <end position="300"/>
    </location>
</feature>
<dbReference type="InterPro" id="IPR022573">
    <property type="entry name" value="DUF2887"/>
</dbReference>
<sequence length="305" mass="35160">MKTDKLFYRIFLNQPDLIAELIPGIPSDCEFEYSAPVLKEKETRLDGLLTPISNNSDVPLIFLEAQMQRDIKFYNRYFRGIFSYIDQYEISENWRGLLILLNKRLELGSELPHRNLLNSQVERLYLEDLLHQDDLSPNLALLRLIVTPKDQAGLAARQILNSVSTEAEFQLKLDLVESILVNKFTQLTLEEIQKMLNLKEADITQTRFYQEVLEIGEKKGLQQGLQQGVQQGLQQGVQQGLQQGVQQGEANLTIRQLKRRCGNLTAIQEQKVRSLSISQLESLGEALLDFQNMSDLENWLQDNRR</sequence>
<reference evidence="2" key="1">
    <citation type="submission" date="2022-06" db="EMBL/GenBank/DDBJ databases">
        <title>Nostosin G and Spiroidesin B from the Cyanobacterium Dolichospermum sp. NIES-1697.</title>
        <authorList>
            <person name="Phan C.-S."/>
            <person name="Mehjabin J.J."/>
            <person name="Anas A.R.J."/>
            <person name="Hayasaka M."/>
            <person name="Onoki R."/>
            <person name="Wang J."/>
            <person name="Umezawa T."/>
            <person name="Washio K."/>
            <person name="Morikawa M."/>
            <person name="Okino T."/>
        </authorList>
    </citation>
    <scope>NUCLEOTIDE SEQUENCE</scope>
    <source>
        <strain evidence="2">NIES-1697</strain>
    </source>
</reference>
<dbReference type="RefSeq" id="WP_257120533.1">
    <property type="nucleotide sequence ID" value="NZ_CP099464.1"/>
</dbReference>
<protein>
    <submittedName>
        <fullName evidence="2">DUF2887 domain-containing protein</fullName>
    </submittedName>
</protein>
<dbReference type="Proteomes" id="UP001057561">
    <property type="component" value="Chromosome"/>
</dbReference>
<evidence type="ECO:0000313" key="3">
    <source>
        <dbReference type="Proteomes" id="UP001057561"/>
    </source>
</evidence>
<dbReference type="PANTHER" id="PTHR35586:SF2">
    <property type="entry name" value="SLL1542 PROTEIN"/>
    <property type="match status" value="1"/>
</dbReference>
<name>A0ABY5LRX5_9CYAN</name>
<dbReference type="InterPro" id="IPR025587">
    <property type="entry name" value="DUF4351"/>
</dbReference>
<dbReference type="PANTHER" id="PTHR35586">
    <property type="entry name" value="SLL1691 PROTEIN"/>
    <property type="match status" value="1"/>
</dbReference>